<evidence type="ECO:0000256" key="4">
    <source>
        <dbReference type="ARBA" id="ARBA00022475"/>
    </source>
</evidence>
<keyword evidence="12" id="KW-0812">Transmembrane</keyword>
<protein>
    <recommendedName>
        <fullName evidence="3">histidine kinase</fullName>
        <ecNumber evidence="3">2.7.13.3</ecNumber>
    </recommendedName>
</protein>
<dbReference type="GO" id="GO:0016036">
    <property type="term" value="P:cellular response to phosphate starvation"/>
    <property type="evidence" value="ECO:0007669"/>
    <property type="project" value="TreeGrafter"/>
</dbReference>
<keyword evidence="4" id="KW-1003">Cell membrane</keyword>
<dbReference type="FunFam" id="3.30.565.10:FF:000006">
    <property type="entry name" value="Sensor histidine kinase WalK"/>
    <property type="match status" value="1"/>
</dbReference>
<comment type="catalytic activity">
    <reaction evidence="1">
        <text>ATP + protein L-histidine = ADP + protein N-phospho-L-histidine.</text>
        <dbReference type="EC" id="2.7.13.3"/>
    </reaction>
</comment>
<dbReference type="PANTHER" id="PTHR45453">
    <property type="entry name" value="PHOSPHATE REGULON SENSOR PROTEIN PHOR"/>
    <property type="match status" value="1"/>
</dbReference>
<dbReference type="PANTHER" id="PTHR45453:SF1">
    <property type="entry name" value="PHOSPHATE REGULON SENSOR PROTEIN PHOR"/>
    <property type="match status" value="1"/>
</dbReference>
<dbReference type="EC" id="2.7.13.3" evidence="3"/>
<evidence type="ECO:0000256" key="8">
    <source>
        <dbReference type="ARBA" id="ARBA00022777"/>
    </source>
</evidence>
<dbReference type="InterPro" id="IPR000014">
    <property type="entry name" value="PAS"/>
</dbReference>
<dbReference type="SUPFAM" id="SSF47384">
    <property type="entry name" value="Homodimeric domain of signal transducing histidine kinase"/>
    <property type="match status" value="1"/>
</dbReference>
<dbReference type="SMART" id="SM00388">
    <property type="entry name" value="HisKA"/>
    <property type="match status" value="1"/>
</dbReference>
<reference evidence="14 15" key="1">
    <citation type="submission" date="2020-08" db="EMBL/GenBank/DDBJ databases">
        <authorList>
            <person name="Liu C."/>
            <person name="Sun Q."/>
        </authorList>
    </citation>
    <scope>NUCLEOTIDE SEQUENCE [LARGE SCALE GENOMIC DNA]</scope>
    <source>
        <strain evidence="14 15">NSJ-29</strain>
    </source>
</reference>
<keyword evidence="12" id="KW-1133">Transmembrane helix</keyword>
<dbReference type="InterPro" id="IPR036097">
    <property type="entry name" value="HisK_dim/P_sf"/>
</dbReference>
<evidence type="ECO:0000256" key="3">
    <source>
        <dbReference type="ARBA" id="ARBA00012438"/>
    </source>
</evidence>
<dbReference type="PROSITE" id="PS50109">
    <property type="entry name" value="HIS_KIN"/>
    <property type="match status" value="1"/>
</dbReference>
<dbReference type="InterPro" id="IPR005467">
    <property type="entry name" value="His_kinase_dom"/>
</dbReference>
<dbReference type="GO" id="GO:0005524">
    <property type="term" value="F:ATP binding"/>
    <property type="evidence" value="ECO:0007669"/>
    <property type="project" value="UniProtKB-KW"/>
</dbReference>
<evidence type="ECO:0000313" key="15">
    <source>
        <dbReference type="Proteomes" id="UP000515860"/>
    </source>
</evidence>
<keyword evidence="11 12" id="KW-0472">Membrane</keyword>
<dbReference type="Gene3D" id="1.10.287.130">
    <property type="match status" value="1"/>
</dbReference>
<dbReference type="Gene3D" id="3.30.450.20">
    <property type="entry name" value="PAS domain"/>
    <property type="match status" value="1"/>
</dbReference>
<dbReference type="GO" id="GO:0000155">
    <property type="term" value="F:phosphorelay sensor kinase activity"/>
    <property type="evidence" value="ECO:0007669"/>
    <property type="project" value="InterPro"/>
</dbReference>
<feature type="domain" description="Histidine kinase" evidence="13">
    <location>
        <begin position="342"/>
        <end position="555"/>
    </location>
</feature>
<dbReference type="GO" id="GO:0004721">
    <property type="term" value="F:phosphoprotein phosphatase activity"/>
    <property type="evidence" value="ECO:0007669"/>
    <property type="project" value="TreeGrafter"/>
</dbReference>
<evidence type="ECO:0000256" key="5">
    <source>
        <dbReference type="ARBA" id="ARBA00022553"/>
    </source>
</evidence>
<dbReference type="InterPro" id="IPR035965">
    <property type="entry name" value="PAS-like_dom_sf"/>
</dbReference>
<evidence type="ECO:0000256" key="7">
    <source>
        <dbReference type="ARBA" id="ARBA00022741"/>
    </source>
</evidence>
<dbReference type="InterPro" id="IPR004358">
    <property type="entry name" value="Sig_transdc_His_kin-like_C"/>
</dbReference>
<accession>A0A7G9G906</accession>
<dbReference type="Pfam" id="PF02518">
    <property type="entry name" value="HATPase_c"/>
    <property type="match status" value="1"/>
</dbReference>
<keyword evidence="8" id="KW-0418">Kinase</keyword>
<evidence type="ECO:0000313" key="14">
    <source>
        <dbReference type="EMBL" id="QNM07288.1"/>
    </source>
</evidence>
<gene>
    <name evidence="14" type="ORF">H9Q79_10020</name>
</gene>
<evidence type="ECO:0000256" key="2">
    <source>
        <dbReference type="ARBA" id="ARBA00004236"/>
    </source>
</evidence>
<keyword evidence="6" id="KW-0808">Transferase</keyword>
<dbReference type="RefSeq" id="WP_249328204.1">
    <property type="nucleotide sequence ID" value="NZ_CP060635.1"/>
</dbReference>
<dbReference type="EMBL" id="CP060635">
    <property type="protein sequence ID" value="QNM07288.1"/>
    <property type="molecule type" value="Genomic_DNA"/>
</dbReference>
<dbReference type="InterPro" id="IPR050351">
    <property type="entry name" value="BphY/WalK/GraS-like"/>
</dbReference>
<dbReference type="SUPFAM" id="SSF55785">
    <property type="entry name" value="PYP-like sensor domain (PAS domain)"/>
    <property type="match status" value="1"/>
</dbReference>
<dbReference type="GO" id="GO:0005886">
    <property type="term" value="C:plasma membrane"/>
    <property type="evidence" value="ECO:0007669"/>
    <property type="project" value="UniProtKB-SubCell"/>
</dbReference>
<evidence type="ECO:0000256" key="1">
    <source>
        <dbReference type="ARBA" id="ARBA00000085"/>
    </source>
</evidence>
<dbReference type="CDD" id="cd00082">
    <property type="entry name" value="HisKA"/>
    <property type="match status" value="1"/>
</dbReference>
<proteinExistence type="predicted"/>
<dbReference type="AlphaFoldDB" id="A0A7G9G906"/>
<keyword evidence="7" id="KW-0547">Nucleotide-binding</keyword>
<keyword evidence="5" id="KW-0597">Phosphoprotein</keyword>
<organism evidence="14 15">
    <name type="scientific">Wansuia hejianensis</name>
    <dbReference type="NCBI Taxonomy" id="2763667"/>
    <lineage>
        <taxon>Bacteria</taxon>
        <taxon>Bacillati</taxon>
        <taxon>Bacillota</taxon>
        <taxon>Clostridia</taxon>
        <taxon>Lachnospirales</taxon>
        <taxon>Lachnospiraceae</taxon>
        <taxon>Wansuia</taxon>
    </lineage>
</organism>
<dbReference type="KEGG" id="whj:H9Q79_10020"/>
<name>A0A7G9G906_9FIRM</name>
<dbReference type="Gene3D" id="3.30.565.10">
    <property type="entry name" value="Histidine kinase-like ATPase, C-terminal domain"/>
    <property type="match status" value="1"/>
</dbReference>
<evidence type="ECO:0000256" key="11">
    <source>
        <dbReference type="ARBA" id="ARBA00023136"/>
    </source>
</evidence>
<evidence type="ECO:0000259" key="13">
    <source>
        <dbReference type="PROSITE" id="PS50109"/>
    </source>
</evidence>
<sequence>MRKRILKNTALLVVLSIILTFLVMEFVMYNRMYDQMRLRVEDECEYLQTSINDMGPEYLDEHVSRISTSRITLIDTDGSVLFESEEPADELGNHSKRPEVLEAMKDGVGHDGRLSQTLSKQTYYYALRLDNGMVIRVANTMDSVWKTLFSGLGIAVTLMVVLTVLALICVRIMTNRIVAPINRLDLEHPLDNENEAYEEISPLLGRIYRQNQQIASQMELLKQNQEEYLAITEYMKDGLIVTNRTVVLSINRAAQKLFDVKLEECINHDIVTVSRNEVLKEALQEALRGNSNEKLLKLGGRVYQLLANPVRVSEQVSGAVILVLDVTEKQEAEKMRREFSANVSHELKTPLMSISGYAEIIENGMVRQEDIQNFAGRIHTEASRLSALVEDIIRLSRLDEAGEDELPMEPTDLYEICEDVRSHLSKSAADQKVTFGFRGVRAEITGVRQVLYEMVYNLCDNAIKYNRPGGRADLILDVVNGRPKITVKDNGIGIAKEDIDRIFERFYRVDKSHSRETGGTGLGLSIVKHGAILHNAKVTVDSEPGKGTDIEIVFN</sequence>
<dbReference type="NCBIfam" id="TIGR00229">
    <property type="entry name" value="sensory_box"/>
    <property type="match status" value="1"/>
</dbReference>
<feature type="transmembrane region" description="Helical" evidence="12">
    <location>
        <begin position="9"/>
        <end position="29"/>
    </location>
</feature>
<evidence type="ECO:0000256" key="12">
    <source>
        <dbReference type="SAM" id="Phobius"/>
    </source>
</evidence>
<evidence type="ECO:0000256" key="9">
    <source>
        <dbReference type="ARBA" id="ARBA00022840"/>
    </source>
</evidence>
<keyword evidence="15" id="KW-1185">Reference proteome</keyword>
<dbReference type="SUPFAM" id="SSF55874">
    <property type="entry name" value="ATPase domain of HSP90 chaperone/DNA topoisomerase II/histidine kinase"/>
    <property type="match status" value="1"/>
</dbReference>
<dbReference type="CDD" id="cd00075">
    <property type="entry name" value="HATPase"/>
    <property type="match status" value="1"/>
</dbReference>
<dbReference type="SMART" id="SM00387">
    <property type="entry name" value="HATPase_c"/>
    <property type="match status" value="1"/>
</dbReference>
<dbReference type="InterPro" id="IPR003661">
    <property type="entry name" value="HisK_dim/P_dom"/>
</dbReference>
<keyword evidence="9" id="KW-0067">ATP-binding</keyword>
<dbReference type="InterPro" id="IPR003594">
    <property type="entry name" value="HATPase_dom"/>
</dbReference>
<evidence type="ECO:0000256" key="10">
    <source>
        <dbReference type="ARBA" id="ARBA00023012"/>
    </source>
</evidence>
<dbReference type="FunFam" id="1.10.287.130:FF:000008">
    <property type="entry name" value="Two-component sensor histidine kinase"/>
    <property type="match status" value="1"/>
</dbReference>
<comment type="subcellular location">
    <subcellularLocation>
        <location evidence="2">Cell membrane</location>
    </subcellularLocation>
</comment>
<evidence type="ECO:0000256" key="6">
    <source>
        <dbReference type="ARBA" id="ARBA00022679"/>
    </source>
</evidence>
<dbReference type="Proteomes" id="UP000515860">
    <property type="component" value="Chromosome"/>
</dbReference>
<feature type="transmembrane region" description="Helical" evidence="12">
    <location>
        <begin position="148"/>
        <end position="173"/>
    </location>
</feature>
<dbReference type="PRINTS" id="PR00344">
    <property type="entry name" value="BCTRLSENSOR"/>
</dbReference>
<dbReference type="Pfam" id="PF00512">
    <property type="entry name" value="HisKA"/>
    <property type="match status" value="1"/>
</dbReference>
<keyword evidence="10" id="KW-0902">Two-component regulatory system</keyword>
<dbReference type="InterPro" id="IPR036890">
    <property type="entry name" value="HATPase_C_sf"/>
</dbReference>